<feature type="compositionally biased region" description="Low complexity" evidence="1">
    <location>
        <begin position="131"/>
        <end position="145"/>
    </location>
</feature>
<keyword evidence="4" id="KW-1185">Reference proteome</keyword>
<evidence type="ECO:0000313" key="4">
    <source>
        <dbReference type="Proteomes" id="UP001501222"/>
    </source>
</evidence>
<sequence length="213" mass="23192">MKRFVVPPNWPTPPRRSWMPPKTWRPDPTWPAAPDDWKFWVDGKGNAVRGPVGRYGGPSQRVVALGSVGLVLFLAVNFWALSAIGLFDGGPADSQAIPPVDDRSGTPSVPVTPTPVPKTTTAETSAPPPVVKTTRPPATPTPTKTKTTRTRQREDRQTTPTKPPSTKPTTARPTRTTPSRRPTREEIIQAYCAAQGYDPAWCDPANWPDSDGP</sequence>
<dbReference type="EMBL" id="BAABAA010000008">
    <property type="protein sequence ID" value="GAA3578700.1"/>
    <property type="molecule type" value="Genomic_DNA"/>
</dbReference>
<evidence type="ECO:0000256" key="1">
    <source>
        <dbReference type="SAM" id="MobiDB-lite"/>
    </source>
</evidence>
<keyword evidence="2" id="KW-1133">Transmembrane helix</keyword>
<accession>A0ABP6YAR0</accession>
<reference evidence="4" key="1">
    <citation type="journal article" date="2019" name="Int. J. Syst. Evol. Microbiol.">
        <title>The Global Catalogue of Microorganisms (GCM) 10K type strain sequencing project: providing services to taxonomists for standard genome sequencing and annotation.</title>
        <authorList>
            <consortium name="The Broad Institute Genomics Platform"/>
            <consortium name="The Broad Institute Genome Sequencing Center for Infectious Disease"/>
            <person name="Wu L."/>
            <person name="Ma J."/>
        </authorList>
    </citation>
    <scope>NUCLEOTIDE SEQUENCE [LARGE SCALE GENOMIC DNA]</scope>
    <source>
        <strain evidence="4">JCM 16928</strain>
    </source>
</reference>
<evidence type="ECO:0000256" key="2">
    <source>
        <dbReference type="SAM" id="Phobius"/>
    </source>
</evidence>
<keyword evidence="2" id="KW-0812">Transmembrane</keyword>
<organism evidence="3 4">
    <name type="scientific">Kribbella ginsengisoli</name>
    <dbReference type="NCBI Taxonomy" id="363865"/>
    <lineage>
        <taxon>Bacteria</taxon>
        <taxon>Bacillati</taxon>
        <taxon>Actinomycetota</taxon>
        <taxon>Actinomycetes</taxon>
        <taxon>Propionibacteriales</taxon>
        <taxon>Kribbellaceae</taxon>
        <taxon>Kribbella</taxon>
    </lineage>
</organism>
<keyword evidence="2" id="KW-0472">Membrane</keyword>
<protein>
    <submittedName>
        <fullName evidence="3">Uncharacterized protein</fullName>
    </submittedName>
</protein>
<evidence type="ECO:0000313" key="3">
    <source>
        <dbReference type="EMBL" id="GAA3578700.1"/>
    </source>
</evidence>
<comment type="caution">
    <text evidence="3">The sequence shown here is derived from an EMBL/GenBank/DDBJ whole genome shotgun (WGS) entry which is preliminary data.</text>
</comment>
<dbReference type="Proteomes" id="UP001501222">
    <property type="component" value="Unassembled WGS sequence"/>
</dbReference>
<feature type="region of interest" description="Disordered" evidence="1">
    <location>
        <begin position="95"/>
        <end position="185"/>
    </location>
</feature>
<name>A0ABP6YAR0_9ACTN</name>
<proteinExistence type="predicted"/>
<dbReference type="PRINTS" id="PR01217">
    <property type="entry name" value="PRICHEXTENSN"/>
</dbReference>
<feature type="transmembrane region" description="Helical" evidence="2">
    <location>
        <begin position="62"/>
        <end position="87"/>
    </location>
</feature>
<feature type="region of interest" description="Disordered" evidence="1">
    <location>
        <begin position="194"/>
        <end position="213"/>
    </location>
</feature>
<feature type="compositionally biased region" description="Low complexity" evidence="1">
    <location>
        <begin position="167"/>
        <end position="180"/>
    </location>
</feature>
<gene>
    <name evidence="3" type="ORF">GCM10022235_55950</name>
</gene>
<dbReference type="RefSeq" id="WP_343970196.1">
    <property type="nucleotide sequence ID" value="NZ_BAABAA010000008.1"/>
</dbReference>